<evidence type="ECO:0000313" key="2">
    <source>
        <dbReference type="Proteomes" id="UP000828941"/>
    </source>
</evidence>
<proteinExistence type="predicted"/>
<evidence type="ECO:0000313" key="1">
    <source>
        <dbReference type="EMBL" id="KAI4351752.1"/>
    </source>
</evidence>
<accession>A0ACB9PVD1</accession>
<sequence>MRCEADIQKYNSMIQEDRVYTFMDGLDDRLDKIRADVLQLQPFPTVEQAYSHVRREDLRQTVMLAKEETISSMVMVSKGGQKSQQQPSLQIIKPSTLTKQKNQADVGGCTHCGNQKHTKDTCFKLHGYPDWWHELKAKKKRDGGRAALVNAESSAPTEPHLSLVPENGPSLAAANCSFTNNESGNLNWIIDSGATDHMTFDPQDFIETTQPRQTHITNANGVKYPVTGAGTVAFSPALSLSNTLLVPALLNKLLSVGQATEELNCCALIYPKFCLFQDILTKEIIGRDKNQNNWENWPCFQENIETLRVENVEMPPAIRDRKSDEKKNDQEQEQHPLDLVPIDQPPENNPEA</sequence>
<comment type="caution">
    <text evidence="1">The sequence shown here is derived from an EMBL/GenBank/DDBJ whole genome shotgun (WGS) entry which is preliminary data.</text>
</comment>
<reference evidence="1 2" key="1">
    <citation type="journal article" date="2022" name="DNA Res.">
        <title>Chromosomal-level genome assembly of the orchid tree Bauhinia variegata (Leguminosae; Cercidoideae) supports the allotetraploid origin hypothesis of Bauhinia.</title>
        <authorList>
            <person name="Zhong Y."/>
            <person name="Chen Y."/>
            <person name="Zheng D."/>
            <person name="Pang J."/>
            <person name="Liu Y."/>
            <person name="Luo S."/>
            <person name="Meng S."/>
            <person name="Qian L."/>
            <person name="Wei D."/>
            <person name="Dai S."/>
            <person name="Zhou R."/>
        </authorList>
    </citation>
    <scope>NUCLEOTIDE SEQUENCE [LARGE SCALE GENOMIC DNA]</scope>
    <source>
        <strain evidence="1">BV-YZ2020</strain>
    </source>
</reference>
<dbReference type="EMBL" id="CM039428">
    <property type="protein sequence ID" value="KAI4351752.1"/>
    <property type="molecule type" value="Genomic_DNA"/>
</dbReference>
<protein>
    <submittedName>
        <fullName evidence="1">Uncharacterized protein</fullName>
    </submittedName>
</protein>
<gene>
    <name evidence="1" type="ORF">L6164_006074</name>
</gene>
<dbReference type="Proteomes" id="UP000828941">
    <property type="component" value="Chromosome 3"/>
</dbReference>
<organism evidence="1 2">
    <name type="scientific">Bauhinia variegata</name>
    <name type="common">Purple orchid tree</name>
    <name type="synonym">Phanera variegata</name>
    <dbReference type="NCBI Taxonomy" id="167791"/>
    <lineage>
        <taxon>Eukaryota</taxon>
        <taxon>Viridiplantae</taxon>
        <taxon>Streptophyta</taxon>
        <taxon>Embryophyta</taxon>
        <taxon>Tracheophyta</taxon>
        <taxon>Spermatophyta</taxon>
        <taxon>Magnoliopsida</taxon>
        <taxon>eudicotyledons</taxon>
        <taxon>Gunneridae</taxon>
        <taxon>Pentapetalae</taxon>
        <taxon>rosids</taxon>
        <taxon>fabids</taxon>
        <taxon>Fabales</taxon>
        <taxon>Fabaceae</taxon>
        <taxon>Cercidoideae</taxon>
        <taxon>Cercideae</taxon>
        <taxon>Bauhiniinae</taxon>
        <taxon>Bauhinia</taxon>
    </lineage>
</organism>
<name>A0ACB9PVD1_BAUVA</name>
<keyword evidence="2" id="KW-1185">Reference proteome</keyword>